<dbReference type="Pfam" id="PF03006">
    <property type="entry name" value="HlyIII"/>
    <property type="match status" value="1"/>
</dbReference>
<keyword evidence="3 7" id="KW-0812">Transmembrane</keyword>
<reference evidence="9" key="1">
    <citation type="submission" date="2017-09" db="EMBL/GenBank/DDBJ databases">
        <title>The Reconstruction of 2,631 Draft Metagenome-Assembled Genomes from the Global Oceans.</title>
        <authorList>
            <person name="Tully B.J."/>
            <person name="Graham E.D."/>
            <person name="Heidelberg J.F."/>
        </authorList>
    </citation>
    <scope>NUCLEOTIDE SEQUENCE [LARGE SCALE GENOMIC DNA]</scope>
</reference>
<evidence type="ECO:0000256" key="3">
    <source>
        <dbReference type="ARBA" id="ARBA00022692"/>
    </source>
</evidence>
<feature type="transmembrane region" description="Helical" evidence="7">
    <location>
        <begin position="44"/>
        <end position="69"/>
    </location>
</feature>
<feature type="binding site" evidence="6">
    <location>
        <position position="68"/>
    </location>
    <ligand>
        <name>Zn(2+)</name>
        <dbReference type="ChEBI" id="CHEBI:29105"/>
    </ligand>
</feature>
<dbReference type="GO" id="GO:0140911">
    <property type="term" value="F:pore-forming activity"/>
    <property type="evidence" value="ECO:0007669"/>
    <property type="project" value="InterPro"/>
</dbReference>
<evidence type="ECO:0000256" key="5">
    <source>
        <dbReference type="ARBA" id="ARBA00023136"/>
    </source>
</evidence>
<keyword evidence="6" id="KW-0479">Metal-binding</keyword>
<evidence type="ECO:0000256" key="7">
    <source>
        <dbReference type="SAM" id="Phobius"/>
    </source>
</evidence>
<dbReference type="GO" id="GO:0016020">
    <property type="term" value="C:membrane"/>
    <property type="evidence" value="ECO:0007669"/>
    <property type="project" value="InterPro"/>
</dbReference>
<evidence type="ECO:0000313" key="8">
    <source>
        <dbReference type="EMBL" id="MAH62619.1"/>
    </source>
</evidence>
<protein>
    <submittedName>
        <fullName evidence="8">Hemolysin III</fullName>
    </submittedName>
</protein>
<evidence type="ECO:0000256" key="4">
    <source>
        <dbReference type="ARBA" id="ARBA00022989"/>
    </source>
</evidence>
<feature type="transmembrane region" description="Helical" evidence="7">
    <location>
        <begin position="138"/>
        <end position="156"/>
    </location>
</feature>
<feature type="binding site" evidence="6">
    <location>
        <position position="194"/>
    </location>
    <ligand>
        <name>Zn(2+)</name>
        <dbReference type="ChEBI" id="CHEBI:29105"/>
    </ligand>
</feature>
<dbReference type="NCBIfam" id="TIGR01065">
    <property type="entry name" value="hlyIII"/>
    <property type="match status" value="1"/>
</dbReference>
<keyword evidence="6" id="KW-0862">Zinc</keyword>
<evidence type="ECO:0000256" key="6">
    <source>
        <dbReference type="PIRSR" id="PIRSR604254-1"/>
    </source>
</evidence>
<feature type="transmembrane region" description="Helical" evidence="7">
    <location>
        <begin position="106"/>
        <end position="131"/>
    </location>
</feature>
<proteinExistence type="inferred from homology"/>
<feature type="transmembrane region" description="Helical" evidence="7">
    <location>
        <begin position="21"/>
        <end position="38"/>
    </location>
</feature>
<dbReference type="PANTHER" id="PTHR20855">
    <property type="entry name" value="ADIPOR/PROGESTIN RECEPTOR-RELATED"/>
    <property type="match status" value="1"/>
</dbReference>
<comment type="caution">
    <text evidence="8">The sequence shown here is derived from an EMBL/GenBank/DDBJ whole genome shotgun (WGS) entry which is preliminary data.</text>
</comment>
<dbReference type="InterPro" id="IPR005744">
    <property type="entry name" value="Hy-lIII"/>
</dbReference>
<feature type="binding site" evidence="6">
    <location>
        <position position="190"/>
    </location>
    <ligand>
        <name>Zn(2+)</name>
        <dbReference type="ChEBI" id="CHEBI:29105"/>
    </ligand>
</feature>
<dbReference type="EMBL" id="NZEX01000041">
    <property type="protein sequence ID" value="MAH62619.1"/>
    <property type="molecule type" value="Genomic_DNA"/>
</dbReference>
<accession>A0A2D6YHG6</accession>
<evidence type="ECO:0000256" key="1">
    <source>
        <dbReference type="ARBA" id="ARBA00004127"/>
    </source>
</evidence>
<feature type="transmembrane region" description="Helical" evidence="7">
    <location>
        <begin position="195"/>
        <end position="213"/>
    </location>
</feature>
<evidence type="ECO:0000313" key="9">
    <source>
        <dbReference type="Proteomes" id="UP000226525"/>
    </source>
</evidence>
<sequence>MTSKNKTQSLGEEIANSVTHGIGTALSVAALTLLVTLASQQGDAWQIVSVSVYGSSLIVLYLTSTLYHGLQNQRAKRIFKILDHSAIFLLIAGTYTPFLLNNLRGTWGWSLLGVIWVMALLGIVFKVFFVGKLPKASTAMYLLMGWLCLIALPQMWETIETSGLILLFAGGISYSVGVIFYSWRRLPYHHAIWHLFVLGGSTAHFFAVLLNVLPTDVSA</sequence>
<dbReference type="GO" id="GO:0046872">
    <property type="term" value="F:metal ion binding"/>
    <property type="evidence" value="ECO:0007669"/>
    <property type="project" value="UniProtKB-KW"/>
</dbReference>
<feature type="transmembrane region" description="Helical" evidence="7">
    <location>
        <begin position="81"/>
        <end position="100"/>
    </location>
</feature>
<dbReference type="Proteomes" id="UP000226525">
    <property type="component" value="Unassembled WGS sequence"/>
</dbReference>
<dbReference type="PANTHER" id="PTHR20855:SF129">
    <property type="entry name" value="HEMOLYSIN-3 HOMOLOG"/>
    <property type="match status" value="1"/>
</dbReference>
<feature type="transmembrane region" description="Helical" evidence="7">
    <location>
        <begin position="162"/>
        <end position="183"/>
    </location>
</feature>
<organism evidence="8 9">
    <name type="scientific">SAR324 cluster bacterium</name>
    <dbReference type="NCBI Taxonomy" id="2024889"/>
    <lineage>
        <taxon>Bacteria</taxon>
        <taxon>Deltaproteobacteria</taxon>
        <taxon>SAR324 cluster</taxon>
    </lineage>
</organism>
<comment type="similarity">
    <text evidence="2">Belongs to the UPF0073 (Hly-III) family.</text>
</comment>
<gene>
    <name evidence="8" type="ORF">CMN54_04055</name>
</gene>
<dbReference type="InterPro" id="IPR004254">
    <property type="entry name" value="AdipoR/HlyIII-related"/>
</dbReference>
<dbReference type="GO" id="GO:0012505">
    <property type="term" value="C:endomembrane system"/>
    <property type="evidence" value="ECO:0007669"/>
    <property type="project" value="UniProtKB-SubCell"/>
</dbReference>
<keyword evidence="5 7" id="KW-0472">Membrane</keyword>
<name>A0A2D6YHG6_9DELT</name>
<comment type="subcellular location">
    <subcellularLocation>
        <location evidence="1">Endomembrane system</location>
        <topology evidence="1">Multi-pass membrane protein</topology>
    </subcellularLocation>
</comment>
<keyword evidence="4 7" id="KW-1133">Transmembrane helix</keyword>
<dbReference type="AlphaFoldDB" id="A0A2D6YHG6"/>
<evidence type="ECO:0000256" key="2">
    <source>
        <dbReference type="ARBA" id="ARBA00008488"/>
    </source>
</evidence>